<comment type="caution">
    <text evidence="2">The sequence shown here is derived from an EMBL/GenBank/DDBJ whole genome shotgun (WGS) entry which is preliminary data.</text>
</comment>
<dbReference type="InterPro" id="IPR029063">
    <property type="entry name" value="SAM-dependent_MTases_sf"/>
</dbReference>
<dbReference type="SUPFAM" id="SSF53335">
    <property type="entry name" value="S-adenosyl-L-methionine-dependent methyltransferases"/>
    <property type="match status" value="1"/>
</dbReference>
<dbReference type="Gene3D" id="3.40.50.150">
    <property type="entry name" value="Vaccinia Virus protein VP39"/>
    <property type="match status" value="1"/>
</dbReference>
<dbReference type="InterPro" id="IPR049690">
    <property type="entry name" value="Daptide_MTase"/>
</dbReference>
<dbReference type="InterPro" id="IPR041698">
    <property type="entry name" value="Methyltransf_25"/>
</dbReference>
<name>A0ABV5SAX3_9ACTN</name>
<dbReference type="NCBIfam" id="NF041820">
    <property type="entry name" value="daptide_MTase"/>
    <property type="match status" value="1"/>
</dbReference>
<proteinExistence type="predicted"/>
<dbReference type="EMBL" id="JBHMBW010000037">
    <property type="protein sequence ID" value="MFB9627933.1"/>
    <property type="molecule type" value="Genomic_DNA"/>
</dbReference>
<protein>
    <submittedName>
        <fullName evidence="2">Daptide-type RiPP biosynthesis methyltransferase</fullName>
    </submittedName>
</protein>
<dbReference type="Pfam" id="PF13649">
    <property type="entry name" value="Methyltransf_25"/>
    <property type="match status" value="1"/>
</dbReference>
<keyword evidence="2" id="KW-0489">Methyltransferase</keyword>
<dbReference type="GO" id="GO:0032259">
    <property type="term" value="P:methylation"/>
    <property type="evidence" value="ECO:0007669"/>
    <property type="project" value="UniProtKB-KW"/>
</dbReference>
<dbReference type="GO" id="GO:0008168">
    <property type="term" value="F:methyltransferase activity"/>
    <property type="evidence" value="ECO:0007669"/>
    <property type="project" value="UniProtKB-KW"/>
</dbReference>
<gene>
    <name evidence="2" type="primary">mpaM</name>
    <name evidence="2" type="ORF">ACFFSA_33035</name>
</gene>
<evidence type="ECO:0000259" key="1">
    <source>
        <dbReference type="Pfam" id="PF13649"/>
    </source>
</evidence>
<evidence type="ECO:0000313" key="3">
    <source>
        <dbReference type="Proteomes" id="UP001589532"/>
    </source>
</evidence>
<evidence type="ECO:0000313" key="2">
    <source>
        <dbReference type="EMBL" id="MFB9627933.1"/>
    </source>
</evidence>
<dbReference type="CDD" id="cd02440">
    <property type="entry name" value="AdoMet_MTases"/>
    <property type="match status" value="1"/>
</dbReference>
<organism evidence="2 3">
    <name type="scientific">Nonomuraea helvata</name>
    <dbReference type="NCBI Taxonomy" id="37484"/>
    <lineage>
        <taxon>Bacteria</taxon>
        <taxon>Bacillati</taxon>
        <taxon>Actinomycetota</taxon>
        <taxon>Actinomycetes</taxon>
        <taxon>Streptosporangiales</taxon>
        <taxon>Streptosporangiaceae</taxon>
        <taxon>Nonomuraea</taxon>
    </lineage>
</organism>
<sequence>MTSLDAPALARGAAHLLAELGNRAEVHDLYSPEGAAVYHDMAGGDTQEVRELVTLVRALPGPVLDLAAGSGRLTLPLLALGREVTALDLSETLLALLKERLAQSRGRLAERCTVVHADMRDFALDERFGAIVLGTSSISLLDPAGRAALYRRVRAHLLPQGRFLLTTVELHAPPGQEEAEFAFTGPSGRSYRFFERWARADGRRVVAVFPAETATETEAEQLTVCTTTIGVLPADLLESELTAHGFAVRSRIPLGDQSGRHRDVLMEAEVAA</sequence>
<keyword evidence="2" id="KW-0808">Transferase</keyword>
<keyword evidence="3" id="KW-1185">Reference proteome</keyword>
<feature type="domain" description="Methyltransferase" evidence="1">
    <location>
        <begin position="63"/>
        <end position="161"/>
    </location>
</feature>
<dbReference type="Proteomes" id="UP001589532">
    <property type="component" value="Unassembled WGS sequence"/>
</dbReference>
<dbReference type="RefSeq" id="WP_344986937.1">
    <property type="nucleotide sequence ID" value="NZ_BAAAXV010000001.1"/>
</dbReference>
<reference evidence="2 3" key="1">
    <citation type="submission" date="2024-09" db="EMBL/GenBank/DDBJ databases">
        <authorList>
            <person name="Sun Q."/>
            <person name="Mori K."/>
        </authorList>
    </citation>
    <scope>NUCLEOTIDE SEQUENCE [LARGE SCALE GENOMIC DNA]</scope>
    <source>
        <strain evidence="2 3">JCM 3143</strain>
    </source>
</reference>
<accession>A0ABV5SAX3</accession>